<comment type="caution">
    <text evidence="3">The sequence shown here is derived from an EMBL/GenBank/DDBJ whole genome shotgun (WGS) entry which is preliminary data.</text>
</comment>
<dbReference type="GO" id="GO:0003887">
    <property type="term" value="F:DNA-directed DNA polymerase activity"/>
    <property type="evidence" value="ECO:0007669"/>
    <property type="project" value="InterPro"/>
</dbReference>
<dbReference type="AlphaFoldDB" id="A0A0F9PV84"/>
<feature type="region of interest" description="Disordered" evidence="1">
    <location>
        <begin position="282"/>
        <end position="320"/>
    </location>
</feature>
<gene>
    <name evidence="3" type="ORF">LCGC14_0796890</name>
</gene>
<dbReference type="Pfam" id="PF21205">
    <property type="entry name" value="Rep3_C"/>
    <property type="match status" value="1"/>
</dbReference>
<accession>A0A0F9PV84</accession>
<dbReference type="Pfam" id="PF01051">
    <property type="entry name" value="Rep3_N"/>
    <property type="match status" value="1"/>
</dbReference>
<name>A0A0F9PV84_9ZZZZ</name>
<dbReference type="Gene3D" id="1.10.10.10">
    <property type="entry name" value="Winged helix-like DNA-binding domain superfamily/Winged helix DNA-binding domain"/>
    <property type="match status" value="1"/>
</dbReference>
<dbReference type="InterPro" id="IPR000525">
    <property type="entry name" value="Initiator_Rep_WH1"/>
</dbReference>
<sequence>MGRLSAVLGRLSAVLGRLSAVLGRKVALTGAVFSPIIAPMGKTTEVAADRAYDQTKTVLPAEVARGVYMQNAPSLRALKLMHLMIGTAGGRMADEVQHTMRLSDIRKIDGMAHHDRTSITPLFGELSAATLIHDDKEKMRVSIGGIIDDAQIDYREESATGDLVVSWFFGRAFQRMARDSNHWTILDRQTVFHLGSKYSVLLFQHISSLTNLQHITSKTFTVPELRALLGLVEGKHKRFAELNRWAIKPAIEEISQLSRLTLTATPNKIGRTVASVTISWEEKEQTQKQSTKAELDRPKVGRKARRDGTAETPVTAFPDFGSVKDTQPWDRIARDNAPRIDGRHVPDLRVLADTFRKWCGEKSIPLDMRNIEKTFTTWCKSYSPG</sequence>
<dbReference type="SUPFAM" id="SSF46785">
    <property type="entry name" value="Winged helix' DNA-binding domain"/>
    <property type="match status" value="1"/>
</dbReference>
<dbReference type="EMBL" id="LAZR01002127">
    <property type="protein sequence ID" value="KKN34109.1"/>
    <property type="molecule type" value="Genomic_DNA"/>
</dbReference>
<dbReference type="InterPro" id="IPR036388">
    <property type="entry name" value="WH-like_DNA-bd_sf"/>
</dbReference>
<protein>
    <recommendedName>
        <fullName evidence="2">Initiator Rep protein WH1 domain-containing protein</fullName>
    </recommendedName>
</protein>
<organism evidence="3">
    <name type="scientific">marine sediment metagenome</name>
    <dbReference type="NCBI Taxonomy" id="412755"/>
    <lineage>
        <taxon>unclassified sequences</taxon>
        <taxon>metagenomes</taxon>
        <taxon>ecological metagenomes</taxon>
    </lineage>
</organism>
<dbReference type="GO" id="GO:0006270">
    <property type="term" value="P:DNA replication initiation"/>
    <property type="evidence" value="ECO:0007669"/>
    <property type="project" value="InterPro"/>
</dbReference>
<evidence type="ECO:0000256" key="1">
    <source>
        <dbReference type="SAM" id="MobiDB-lite"/>
    </source>
</evidence>
<dbReference type="InterPro" id="IPR036390">
    <property type="entry name" value="WH_DNA-bd_sf"/>
</dbReference>
<evidence type="ECO:0000259" key="2">
    <source>
        <dbReference type="Pfam" id="PF01051"/>
    </source>
</evidence>
<evidence type="ECO:0000313" key="3">
    <source>
        <dbReference type="EMBL" id="KKN34109.1"/>
    </source>
</evidence>
<feature type="domain" description="Initiator Rep protein WH1" evidence="2">
    <location>
        <begin position="73"/>
        <end position="206"/>
    </location>
</feature>
<proteinExistence type="predicted"/>
<reference evidence="3" key="1">
    <citation type="journal article" date="2015" name="Nature">
        <title>Complex archaea that bridge the gap between prokaryotes and eukaryotes.</title>
        <authorList>
            <person name="Spang A."/>
            <person name="Saw J.H."/>
            <person name="Jorgensen S.L."/>
            <person name="Zaremba-Niedzwiedzka K."/>
            <person name="Martijn J."/>
            <person name="Lind A.E."/>
            <person name="van Eijk R."/>
            <person name="Schleper C."/>
            <person name="Guy L."/>
            <person name="Ettema T.J."/>
        </authorList>
    </citation>
    <scope>NUCLEOTIDE SEQUENCE</scope>
</reference>
<feature type="compositionally biased region" description="Basic and acidic residues" evidence="1">
    <location>
        <begin position="282"/>
        <end position="299"/>
    </location>
</feature>